<keyword evidence="2" id="KW-0732">Signal</keyword>
<proteinExistence type="inferred from homology"/>
<dbReference type="PANTHER" id="PTHR42928">
    <property type="entry name" value="TRICARBOXYLATE-BINDING PROTEIN"/>
    <property type="match status" value="1"/>
</dbReference>
<evidence type="ECO:0000313" key="3">
    <source>
        <dbReference type="EMBL" id="QMV74557.1"/>
    </source>
</evidence>
<dbReference type="SUPFAM" id="SSF53850">
    <property type="entry name" value="Periplasmic binding protein-like II"/>
    <property type="match status" value="1"/>
</dbReference>
<evidence type="ECO:0000256" key="1">
    <source>
        <dbReference type="ARBA" id="ARBA00006987"/>
    </source>
</evidence>
<dbReference type="EMBL" id="CP058554">
    <property type="protein sequence ID" value="QMV74557.1"/>
    <property type="molecule type" value="Genomic_DNA"/>
</dbReference>
<sequence>MMTLSKAALGLAAAWALLPAAQAQGTGYPSKPVKLVVGYAPGGATDIGARLMADALGKDLGQTFIVENRPGANSNIGAEYVVRAPADGYTLFVGSISTAINQGLYTKLGFDAGKDLVPVAQLNVVPNILAVSAKLPVNSVAEYIAYGKQHPDKLTCASPGSGSSAHLGCELFKLKTGTSILHVPYRGSGPAVSDLLGGQVDSMMDNLPPLLAQIRAGKLKGLAVTTAERVDFASDIPTVAESGVPGFEVAAWFGVFAPAGTPAQVVDTVNKAINRALNANPDVRAKYQSNGFMLPPAPNSPASFQRFFNSEIKRWAEVAQATKLKID</sequence>
<dbReference type="Proteomes" id="UP000515240">
    <property type="component" value="Chromosome"/>
</dbReference>
<dbReference type="AlphaFoldDB" id="A0A7G5EKN2"/>
<evidence type="ECO:0000256" key="2">
    <source>
        <dbReference type="SAM" id="SignalP"/>
    </source>
</evidence>
<comment type="similarity">
    <text evidence="1">Belongs to the UPF0065 (bug) family.</text>
</comment>
<dbReference type="CDD" id="cd13578">
    <property type="entry name" value="PBP2_Bug27"/>
    <property type="match status" value="1"/>
</dbReference>
<keyword evidence="4" id="KW-1185">Reference proteome</keyword>
<protein>
    <submittedName>
        <fullName evidence="3">Tripartite tricarboxylate transporter substrate binding protein</fullName>
    </submittedName>
</protein>
<dbReference type="PIRSF" id="PIRSF017082">
    <property type="entry name" value="YflP"/>
    <property type="match status" value="1"/>
</dbReference>
<dbReference type="PANTHER" id="PTHR42928:SF5">
    <property type="entry name" value="BLR1237 PROTEIN"/>
    <property type="match status" value="1"/>
</dbReference>
<dbReference type="KEGG" id="cpis:HS961_17900"/>
<dbReference type="Pfam" id="PF03401">
    <property type="entry name" value="TctC"/>
    <property type="match status" value="1"/>
</dbReference>
<reference evidence="3 4" key="1">
    <citation type="journal article" date="2020" name="G3 (Bethesda)">
        <title>CeMbio - The Caenorhabditis elegans Microbiome Resource.</title>
        <authorList>
            <person name="Dirksen P."/>
            <person name="Assie A."/>
            <person name="Zimmermann J."/>
            <person name="Zhang F."/>
            <person name="Tietje A.M."/>
            <person name="Marsh S.A."/>
            <person name="Felix M.A."/>
            <person name="Shapira M."/>
            <person name="Kaleta C."/>
            <person name="Schulenburg H."/>
            <person name="Samuel B."/>
        </authorList>
    </citation>
    <scope>NUCLEOTIDE SEQUENCE [LARGE SCALE GENOMIC DNA]</scope>
    <source>
        <strain evidence="3 4">BIGb0172</strain>
    </source>
</reference>
<feature type="chain" id="PRO_5028922986" evidence="2">
    <location>
        <begin position="24"/>
        <end position="327"/>
    </location>
</feature>
<dbReference type="InterPro" id="IPR005064">
    <property type="entry name" value="BUG"/>
</dbReference>
<dbReference type="InterPro" id="IPR042100">
    <property type="entry name" value="Bug_dom1"/>
</dbReference>
<dbReference type="Gene3D" id="3.40.190.10">
    <property type="entry name" value="Periplasmic binding protein-like II"/>
    <property type="match status" value="1"/>
</dbReference>
<dbReference type="RefSeq" id="WP_182324313.1">
    <property type="nucleotide sequence ID" value="NZ_CP058554.1"/>
</dbReference>
<feature type="signal peptide" evidence="2">
    <location>
        <begin position="1"/>
        <end position="23"/>
    </location>
</feature>
<dbReference type="Gene3D" id="3.40.190.150">
    <property type="entry name" value="Bordetella uptake gene, domain 1"/>
    <property type="match status" value="1"/>
</dbReference>
<organism evidence="3 4">
    <name type="scientific">Comamonas piscis</name>
    <dbReference type="NCBI Taxonomy" id="1562974"/>
    <lineage>
        <taxon>Bacteria</taxon>
        <taxon>Pseudomonadati</taxon>
        <taxon>Pseudomonadota</taxon>
        <taxon>Betaproteobacteria</taxon>
        <taxon>Burkholderiales</taxon>
        <taxon>Comamonadaceae</taxon>
        <taxon>Comamonas</taxon>
    </lineage>
</organism>
<name>A0A7G5EKN2_9BURK</name>
<evidence type="ECO:0000313" key="4">
    <source>
        <dbReference type="Proteomes" id="UP000515240"/>
    </source>
</evidence>
<gene>
    <name evidence="3" type="ORF">HS961_17900</name>
</gene>
<accession>A0A7G5EKN2</accession>